<evidence type="ECO:0000259" key="9">
    <source>
        <dbReference type="SMART" id="SM00727"/>
    </source>
</evidence>
<dbReference type="STRING" id="402676.B6K2R9"/>
<keyword evidence="4 6" id="KW-0802">TPR repeat</keyword>
<dbReference type="OrthoDB" id="2423701at2759"/>
<dbReference type="FunFam" id="1.25.40.10:FF:000020">
    <property type="entry name" value="Stress-induced phosphoprotein 1"/>
    <property type="match status" value="1"/>
</dbReference>
<evidence type="ECO:0000313" key="10">
    <source>
        <dbReference type="EMBL" id="EEB08559.1"/>
    </source>
</evidence>
<dbReference type="RefSeq" id="XP_002174852.1">
    <property type="nucleotide sequence ID" value="XM_002174816.2"/>
</dbReference>
<dbReference type="GeneID" id="7052233"/>
<evidence type="ECO:0000256" key="4">
    <source>
        <dbReference type="ARBA" id="ARBA00022803"/>
    </source>
</evidence>
<dbReference type="PANTHER" id="PTHR22904:SF523">
    <property type="entry name" value="STRESS-INDUCED-PHOSPHOPROTEIN 1"/>
    <property type="match status" value="1"/>
</dbReference>
<dbReference type="InterPro" id="IPR058209">
    <property type="entry name" value="TPR_BSK1_C"/>
</dbReference>
<feature type="repeat" description="TPR" evidence="6">
    <location>
        <begin position="2"/>
        <end position="35"/>
    </location>
</feature>
<evidence type="ECO:0000313" key="11">
    <source>
        <dbReference type="JaponicusDB" id="SJAG_03717"/>
    </source>
</evidence>
<dbReference type="HOGENOM" id="CLU_000134_46_5_1"/>
<feature type="compositionally biased region" description="Acidic residues" evidence="8">
    <location>
        <begin position="232"/>
        <end position="242"/>
    </location>
</feature>
<dbReference type="InterPro" id="IPR011990">
    <property type="entry name" value="TPR-like_helical_dom_sf"/>
</dbReference>
<dbReference type="FunFam" id="1.10.260.100:FF:000004">
    <property type="entry name" value="Putative stress-induced-phosphoprotein 1"/>
    <property type="match status" value="1"/>
</dbReference>
<dbReference type="Pfam" id="PF25575">
    <property type="entry name" value="TPR_BSK1_C"/>
    <property type="match status" value="1"/>
</dbReference>
<dbReference type="PANTHER" id="PTHR22904">
    <property type="entry name" value="TPR REPEAT CONTAINING PROTEIN"/>
    <property type="match status" value="1"/>
</dbReference>
<dbReference type="Proteomes" id="UP000001744">
    <property type="component" value="Unassembled WGS sequence"/>
</dbReference>
<evidence type="ECO:0000256" key="5">
    <source>
        <dbReference type="ARBA" id="ARBA00064323"/>
    </source>
</evidence>
<dbReference type="InterPro" id="IPR041243">
    <property type="entry name" value="STI1/HOP_DP"/>
</dbReference>
<evidence type="ECO:0000256" key="6">
    <source>
        <dbReference type="PROSITE-ProRule" id="PRU00339"/>
    </source>
</evidence>
<keyword evidence="12" id="KW-1185">Reference proteome</keyword>
<sequence length="582" mass="64311">MADQLKAQGNAAFAKKDFETAIDFFTQAINVDPNNHVLYSNRSASYASLKKYDDALKDAEKCVSIKPDWVKGYSRKGAALHGLGDLQAASQAYQKGLDIDPDNTQLKNGLASVENSMRSSSSFDPFAQLSSKLNDPELLQKISANPETSALLADPEFMQKLAKIQQNPQSLLQELNDPRVVKLFGVLMGIDQMAKETGNSAPAAASNASSTPAKPATPEPTPASTGAQTEDVSMEESTEPEQDNEKREKAEKKAAADAEKLKGNEHYKKRDFPVAIEHYKKAWEMFKDITYLNNLAAAYYEADELDECLKTCQMAVDEGREARADFKLIAKALGRMGTAYQKQGDFTNAIEYFQRSLTEHRSPDILTKLKETEKAKEKADREAYVNPELAEQARAKGNELFKAGDFAGAIKEYTEVTKRAPNDPRGFSNRAAAYLKVMAPAEAIRDCNTAIGIDATFAKAYLRKAQGLFMLKEYTKCIDACNEASEVDRKEPNTGKNAREIEKQLAMVMNAMAAQRQNETEEETMARIQKDPELVSILQDPVMQTILSQARQNPSALMEHMKNPSVKSKVEKLIAAGVIRLG</sequence>
<dbReference type="SUPFAM" id="SSF48452">
    <property type="entry name" value="TPR-like"/>
    <property type="match status" value="3"/>
</dbReference>
<evidence type="ECO:0000313" key="12">
    <source>
        <dbReference type="Proteomes" id="UP000001744"/>
    </source>
</evidence>
<dbReference type="SMART" id="SM00727">
    <property type="entry name" value="STI1"/>
    <property type="match status" value="2"/>
</dbReference>
<feature type="coiled-coil region" evidence="7">
    <location>
        <begin position="498"/>
        <end position="531"/>
    </location>
</feature>
<evidence type="ECO:0000256" key="2">
    <source>
        <dbReference type="ARBA" id="ARBA00022490"/>
    </source>
</evidence>
<evidence type="ECO:0000256" key="8">
    <source>
        <dbReference type="SAM" id="MobiDB-lite"/>
    </source>
</evidence>
<evidence type="ECO:0000256" key="7">
    <source>
        <dbReference type="SAM" id="Coils"/>
    </source>
</evidence>
<dbReference type="FunFam" id="1.10.260.100:FF:000002">
    <property type="entry name" value="Stress-induced-phosphoprotein 1 (Hsp70/Hsp90-organizing)"/>
    <property type="match status" value="1"/>
</dbReference>
<feature type="domain" description="STI1" evidence="9">
    <location>
        <begin position="531"/>
        <end position="570"/>
    </location>
</feature>
<dbReference type="VEuPathDB" id="FungiDB:SJAG_03717"/>
<name>B6K2R9_SCHJY</name>
<keyword evidence="2" id="KW-0963">Cytoplasm</keyword>
<dbReference type="AlphaFoldDB" id="B6K2R9"/>
<feature type="domain" description="STI1" evidence="9">
    <location>
        <begin position="135"/>
        <end position="174"/>
    </location>
</feature>
<dbReference type="Pfam" id="PF13432">
    <property type="entry name" value="TPR_16"/>
    <property type="match status" value="1"/>
</dbReference>
<dbReference type="Gene3D" id="1.10.260.100">
    <property type="match status" value="2"/>
</dbReference>
<organism evidence="10 12">
    <name type="scientific">Schizosaccharomyces japonicus (strain yFS275 / FY16936)</name>
    <name type="common">Fission yeast</name>
    <dbReference type="NCBI Taxonomy" id="402676"/>
    <lineage>
        <taxon>Eukaryota</taxon>
        <taxon>Fungi</taxon>
        <taxon>Dikarya</taxon>
        <taxon>Ascomycota</taxon>
        <taxon>Taphrinomycotina</taxon>
        <taxon>Schizosaccharomycetes</taxon>
        <taxon>Schizosaccharomycetales</taxon>
        <taxon>Schizosaccharomycetaceae</taxon>
        <taxon>Schizosaccharomyces</taxon>
    </lineage>
</organism>
<dbReference type="PROSITE" id="PS50005">
    <property type="entry name" value="TPR"/>
    <property type="match status" value="3"/>
</dbReference>
<gene>
    <name evidence="11" type="primary">sti1</name>
    <name evidence="10" type="ORF">SJAG_03717</name>
</gene>
<dbReference type="InterPro" id="IPR006636">
    <property type="entry name" value="STI1_HS-bd"/>
</dbReference>
<evidence type="ECO:0000256" key="1">
    <source>
        <dbReference type="ARBA" id="ARBA00004496"/>
    </source>
</evidence>
<dbReference type="eggNOG" id="KOG0548">
    <property type="taxonomic scope" value="Eukaryota"/>
</dbReference>
<dbReference type="SMART" id="SM00028">
    <property type="entry name" value="TPR"/>
    <property type="match status" value="9"/>
</dbReference>
<dbReference type="InterPro" id="IPR019734">
    <property type="entry name" value="TPR_rpt"/>
</dbReference>
<dbReference type="Pfam" id="PF13181">
    <property type="entry name" value="TPR_8"/>
    <property type="match status" value="1"/>
</dbReference>
<dbReference type="GO" id="GO:0005737">
    <property type="term" value="C:cytoplasm"/>
    <property type="evidence" value="ECO:0007669"/>
    <property type="project" value="UniProtKB-SubCell"/>
</dbReference>
<keyword evidence="7" id="KW-0175">Coiled coil</keyword>
<feature type="region of interest" description="Disordered" evidence="8">
    <location>
        <begin position="198"/>
        <end position="262"/>
    </location>
</feature>
<dbReference type="GO" id="GO:0042030">
    <property type="term" value="F:ATPase inhibitor activity"/>
    <property type="evidence" value="ECO:0007669"/>
    <property type="project" value="EnsemblFungi"/>
</dbReference>
<accession>B6K2R9</accession>
<dbReference type="Pfam" id="PF13424">
    <property type="entry name" value="TPR_12"/>
    <property type="match status" value="1"/>
</dbReference>
<dbReference type="JaponicusDB" id="SJAG_03717">
    <property type="gene designation" value="sti1"/>
</dbReference>
<dbReference type="EMBL" id="KE651167">
    <property type="protein sequence ID" value="EEB08559.1"/>
    <property type="molecule type" value="Genomic_DNA"/>
</dbReference>
<dbReference type="OMA" id="MYSAREN"/>
<protein>
    <submittedName>
        <fullName evidence="10">Chaperone activator Sti1</fullName>
    </submittedName>
</protein>
<dbReference type="FunFam" id="1.25.40.10:FF:000010">
    <property type="entry name" value="Stress-induced phosphoprotein 1"/>
    <property type="match status" value="1"/>
</dbReference>
<comment type="subcellular location">
    <subcellularLocation>
        <location evidence="1">Cytoplasm</location>
    </subcellularLocation>
</comment>
<comment type="subunit">
    <text evidence="5">Part of a larger complex that includes HSP70, HSP90, and immunophilins.</text>
</comment>
<dbReference type="Gene3D" id="1.25.40.10">
    <property type="entry name" value="Tetratricopeptide repeat domain"/>
    <property type="match status" value="3"/>
</dbReference>
<proteinExistence type="predicted"/>
<feature type="repeat" description="TPR" evidence="6">
    <location>
        <begin position="70"/>
        <end position="103"/>
    </location>
</feature>
<dbReference type="PROSITE" id="PS50293">
    <property type="entry name" value="TPR_REGION"/>
    <property type="match status" value="1"/>
</dbReference>
<feature type="compositionally biased region" description="Basic and acidic residues" evidence="8">
    <location>
        <begin position="243"/>
        <end position="262"/>
    </location>
</feature>
<reference evidence="10 12" key="1">
    <citation type="journal article" date="2011" name="Science">
        <title>Comparative functional genomics of the fission yeasts.</title>
        <authorList>
            <person name="Rhind N."/>
            <person name="Chen Z."/>
            <person name="Yassour M."/>
            <person name="Thompson D.A."/>
            <person name="Haas B.J."/>
            <person name="Habib N."/>
            <person name="Wapinski I."/>
            <person name="Roy S."/>
            <person name="Lin M.F."/>
            <person name="Heiman D.I."/>
            <person name="Young S.K."/>
            <person name="Furuya K."/>
            <person name="Guo Y."/>
            <person name="Pidoux A."/>
            <person name="Chen H.M."/>
            <person name="Robbertse B."/>
            <person name="Goldberg J.M."/>
            <person name="Aoki K."/>
            <person name="Bayne E.H."/>
            <person name="Berlin A.M."/>
            <person name="Desjardins C.A."/>
            <person name="Dobbs E."/>
            <person name="Dukaj L."/>
            <person name="Fan L."/>
            <person name="FitzGerald M.G."/>
            <person name="French C."/>
            <person name="Gujja S."/>
            <person name="Hansen K."/>
            <person name="Keifenheim D."/>
            <person name="Levin J.Z."/>
            <person name="Mosher R.A."/>
            <person name="Mueller C.A."/>
            <person name="Pfiffner J."/>
            <person name="Priest M."/>
            <person name="Russ C."/>
            <person name="Smialowska A."/>
            <person name="Swoboda P."/>
            <person name="Sykes S.M."/>
            <person name="Vaughn M."/>
            <person name="Vengrova S."/>
            <person name="Yoder R."/>
            <person name="Zeng Q."/>
            <person name="Allshire R."/>
            <person name="Baulcombe D."/>
            <person name="Birren B.W."/>
            <person name="Brown W."/>
            <person name="Ekwall K."/>
            <person name="Kellis M."/>
            <person name="Leatherwood J."/>
            <person name="Levin H."/>
            <person name="Margalit H."/>
            <person name="Martienssen R."/>
            <person name="Nieduszynski C.A."/>
            <person name="Spatafora J.W."/>
            <person name="Friedman N."/>
            <person name="Dalgaard J.Z."/>
            <person name="Baumann P."/>
            <person name="Niki H."/>
            <person name="Regev A."/>
            <person name="Nusbaum C."/>
        </authorList>
    </citation>
    <scope>NUCLEOTIDE SEQUENCE [LARGE SCALE GENOMIC DNA]</scope>
    <source>
        <strain evidence="12">yFS275 / FY16936</strain>
    </source>
</reference>
<evidence type="ECO:0000256" key="3">
    <source>
        <dbReference type="ARBA" id="ARBA00022737"/>
    </source>
</evidence>
<dbReference type="GO" id="GO:0051879">
    <property type="term" value="F:Hsp90 protein binding"/>
    <property type="evidence" value="ECO:0000318"/>
    <property type="project" value="GO_Central"/>
</dbReference>
<dbReference type="Pfam" id="PF17830">
    <property type="entry name" value="STI1-HOP_DP"/>
    <property type="match status" value="2"/>
</dbReference>
<keyword evidence="3" id="KW-0677">Repeat</keyword>
<feature type="compositionally biased region" description="Low complexity" evidence="8">
    <location>
        <begin position="198"/>
        <end position="214"/>
    </location>
</feature>
<feature type="repeat" description="TPR" evidence="6">
    <location>
        <begin position="330"/>
        <end position="363"/>
    </location>
</feature>